<dbReference type="InterPro" id="IPR000524">
    <property type="entry name" value="Tscrpt_reg_HTH_GntR"/>
</dbReference>
<dbReference type="AlphaFoldDB" id="A0A0A6VWI5"/>
<keyword evidence="2" id="KW-0238">DNA-binding</keyword>
<dbReference type="Gene3D" id="1.10.10.10">
    <property type="entry name" value="Winged helix-like DNA-binding domain superfamily/Winged helix DNA-binding domain"/>
    <property type="match status" value="1"/>
</dbReference>
<dbReference type="InterPro" id="IPR036390">
    <property type="entry name" value="WH_DNA-bd_sf"/>
</dbReference>
<dbReference type="Pfam" id="PF07729">
    <property type="entry name" value="FCD"/>
    <property type="match status" value="1"/>
</dbReference>
<reference evidence="5 6" key="1">
    <citation type="journal article" date="2003" name="Int. J. Syst. Evol. Microbiol.">
        <title>Kocuria polaris sp. nov., an orange-pigmented psychrophilic bacterium isolated from an Antarctic cyanobacterial mat sample.</title>
        <authorList>
            <person name="Reddy G.S."/>
            <person name="Prakash J.S."/>
            <person name="Prabahar V."/>
            <person name="Matsumoto G.I."/>
            <person name="Stackebrandt E."/>
            <person name="Shivaji S."/>
        </authorList>
    </citation>
    <scope>NUCLEOTIDE SEQUENCE [LARGE SCALE GENOMIC DNA]</scope>
    <source>
        <strain evidence="5 6">CMS 76or</strain>
    </source>
</reference>
<dbReference type="GO" id="GO:0003677">
    <property type="term" value="F:DNA binding"/>
    <property type="evidence" value="ECO:0007669"/>
    <property type="project" value="UniProtKB-KW"/>
</dbReference>
<dbReference type="CDD" id="cd07377">
    <property type="entry name" value="WHTH_GntR"/>
    <property type="match status" value="1"/>
</dbReference>
<dbReference type="SUPFAM" id="SSF46785">
    <property type="entry name" value="Winged helix' DNA-binding domain"/>
    <property type="match status" value="1"/>
</dbReference>
<dbReference type="PANTHER" id="PTHR43537:SF5">
    <property type="entry name" value="UXU OPERON TRANSCRIPTIONAL REGULATOR"/>
    <property type="match status" value="1"/>
</dbReference>
<dbReference type="RefSeq" id="WP_017834350.1">
    <property type="nucleotide sequence ID" value="NZ_JSUH01000002.1"/>
</dbReference>
<gene>
    <name evidence="5" type="ORF">GY22_02450</name>
</gene>
<dbReference type="EMBL" id="JSUH01000002">
    <property type="protein sequence ID" value="KHD98568.1"/>
    <property type="molecule type" value="Genomic_DNA"/>
</dbReference>
<dbReference type="SMART" id="SM00895">
    <property type="entry name" value="FCD"/>
    <property type="match status" value="1"/>
</dbReference>
<dbReference type="PRINTS" id="PR00035">
    <property type="entry name" value="HTHGNTR"/>
</dbReference>
<keyword evidence="6" id="KW-1185">Reference proteome</keyword>
<name>A0A0A6VWI5_KOCRO</name>
<evidence type="ECO:0000256" key="3">
    <source>
        <dbReference type="ARBA" id="ARBA00023163"/>
    </source>
</evidence>
<dbReference type="GO" id="GO:0003700">
    <property type="term" value="F:DNA-binding transcription factor activity"/>
    <property type="evidence" value="ECO:0007669"/>
    <property type="project" value="InterPro"/>
</dbReference>
<proteinExistence type="predicted"/>
<feature type="domain" description="HTH gntR-type" evidence="4">
    <location>
        <begin position="13"/>
        <end position="81"/>
    </location>
</feature>
<dbReference type="InterPro" id="IPR036388">
    <property type="entry name" value="WH-like_DNA-bd_sf"/>
</dbReference>
<dbReference type="PANTHER" id="PTHR43537">
    <property type="entry name" value="TRANSCRIPTIONAL REGULATOR, GNTR FAMILY"/>
    <property type="match status" value="1"/>
</dbReference>
<sequence length="232" mass="25307">MAGPNRIDRVERPRLYEQVVERLLDHVIQDRLETGDRLPPERDLADSLGVSRATVAQALVALEVLGVIDVQHGSGAVLRYRPSSAVVLRGLREHADRLPDIVDARSAVETKIAALAAARRTPEDLSAIEHALALMAQDIAGGGRGLEGDELFHAAVTAAAHSSVLARMMTEISGLVRETRIESLSQQGRPERSLESHRTIVDAIRDREPERAARAMAEHIELVSDVAVLRPE</sequence>
<comment type="caution">
    <text evidence="5">The sequence shown here is derived from an EMBL/GenBank/DDBJ whole genome shotgun (WGS) entry which is preliminary data.</text>
</comment>
<keyword evidence="1" id="KW-0805">Transcription regulation</keyword>
<evidence type="ECO:0000259" key="4">
    <source>
        <dbReference type="PROSITE" id="PS50949"/>
    </source>
</evidence>
<dbReference type="Proteomes" id="UP000030466">
    <property type="component" value="Unassembled WGS sequence"/>
</dbReference>
<dbReference type="SMART" id="SM00345">
    <property type="entry name" value="HTH_GNTR"/>
    <property type="match status" value="1"/>
</dbReference>
<evidence type="ECO:0000313" key="5">
    <source>
        <dbReference type="EMBL" id="KHD98568.1"/>
    </source>
</evidence>
<dbReference type="Pfam" id="PF00392">
    <property type="entry name" value="GntR"/>
    <property type="match status" value="1"/>
</dbReference>
<evidence type="ECO:0000313" key="6">
    <source>
        <dbReference type="Proteomes" id="UP000030466"/>
    </source>
</evidence>
<dbReference type="PROSITE" id="PS50949">
    <property type="entry name" value="HTH_GNTR"/>
    <property type="match status" value="1"/>
</dbReference>
<dbReference type="OrthoDB" id="9784718at2"/>
<keyword evidence="3" id="KW-0804">Transcription</keyword>
<dbReference type="SUPFAM" id="SSF48008">
    <property type="entry name" value="GntR ligand-binding domain-like"/>
    <property type="match status" value="1"/>
</dbReference>
<evidence type="ECO:0000256" key="2">
    <source>
        <dbReference type="ARBA" id="ARBA00023125"/>
    </source>
</evidence>
<accession>A0A0A6VWI5</accession>
<protein>
    <submittedName>
        <fullName evidence="5">GntR family transcriptional regulator</fullName>
    </submittedName>
</protein>
<dbReference type="Gene3D" id="1.20.120.530">
    <property type="entry name" value="GntR ligand-binding domain-like"/>
    <property type="match status" value="1"/>
</dbReference>
<organism evidence="5 6">
    <name type="scientific">Kocuria rosea subsp. polaris</name>
    <dbReference type="NCBI Taxonomy" id="136273"/>
    <lineage>
        <taxon>Bacteria</taxon>
        <taxon>Bacillati</taxon>
        <taxon>Actinomycetota</taxon>
        <taxon>Actinomycetes</taxon>
        <taxon>Micrococcales</taxon>
        <taxon>Micrococcaceae</taxon>
        <taxon>Kocuria</taxon>
    </lineage>
</organism>
<dbReference type="InterPro" id="IPR011711">
    <property type="entry name" value="GntR_C"/>
</dbReference>
<evidence type="ECO:0000256" key="1">
    <source>
        <dbReference type="ARBA" id="ARBA00023015"/>
    </source>
</evidence>
<dbReference type="InterPro" id="IPR008920">
    <property type="entry name" value="TF_FadR/GntR_C"/>
</dbReference>